<dbReference type="RefSeq" id="WP_090770844.1">
    <property type="nucleotide sequence ID" value="NZ_FMZH01000008.1"/>
</dbReference>
<evidence type="ECO:0000256" key="1">
    <source>
        <dbReference type="SAM" id="SignalP"/>
    </source>
</evidence>
<sequence length="235" mass="24924">MTKLYKLTSALLMLVLFMGCTKKEVDTDTKLSYSFSASNLNASLSSNASASGAVVAAGTNGSINWSTASINVAKIEFSATKSGSGAINLETKNLYLVNALKPDSLSGTVSIASGVYENNQFNLTLASSLTNPPLLLTGTYIEASGTKIPVRFEMNQAQVIKLEAKRVEVTAGTYVAKVTVQLNALVTGLTASDFGQTTRTGTNNMIIISSTINKTLYDKLVTRFTSTLSIDFSKQ</sequence>
<accession>A0A1G6XX34</accession>
<feature type="signal peptide" evidence="1">
    <location>
        <begin position="1"/>
        <end position="22"/>
    </location>
</feature>
<dbReference type="PROSITE" id="PS51257">
    <property type="entry name" value="PROKAR_LIPOPROTEIN"/>
    <property type="match status" value="1"/>
</dbReference>
<name>A0A1G6XX34_9SPHI</name>
<reference evidence="3" key="1">
    <citation type="submission" date="2016-10" db="EMBL/GenBank/DDBJ databases">
        <authorList>
            <person name="Varghese N."/>
            <person name="Submissions S."/>
        </authorList>
    </citation>
    <scope>NUCLEOTIDE SEQUENCE [LARGE SCALE GENOMIC DNA]</scope>
    <source>
        <strain evidence="3">DSM 18609</strain>
    </source>
</reference>
<dbReference type="STRING" id="390242.SAMN04488024_10877"/>
<evidence type="ECO:0000313" key="2">
    <source>
        <dbReference type="EMBL" id="SDD82784.1"/>
    </source>
</evidence>
<protein>
    <submittedName>
        <fullName evidence="2">Uncharacterized protein</fullName>
    </submittedName>
</protein>
<feature type="chain" id="PRO_5011683556" evidence="1">
    <location>
        <begin position="23"/>
        <end position="235"/>
    </location>
</feature>
<keyword evidence="3" id="KW-1185">Reference proteome</keyword>
<dbReference type="EMBL" id="FMZH01000008">
    <property type="protein sequence ID" value="SDD82784.1"/>
    <property type="molecule type" value="Genomic_DNA"/>
</dbReference>
<keyword evidence="1" id="KW-0732">Signal</keyword>
<gene>
    <name evidence="2" type="ORF">SAMN04488024_10877</name>
</gene>
<dbReference type="Proteomes" id="UP000199455">
    <property type="component" value="Unassembled WGS sequence"/>
</dbReference>
<dbReference type="AlphaFoldDB" id="A0A1G6XX34"/>
<evidence type="ECO:0000313" key="3">
    <source>
        <dbReference type="Proteomes" id="UP000199455"/>
    </source>
</evidence>
<proteinExistence type="predicted"/>
<organism evidence="2 3">
    <name type="scientific">Pedobacter soli</name>
    <dbReference type="NCBI Taxonomy" id="390242"/>
    <lineage>
        <taxon>Bacteria</taxon>
        <taxon>Pseudomonadati</taxon>
        <taxon>Bacteroidota</taxon>
        <taxon>Sphingobacteriia</taxon>
        <taxon>Sphingobacteriales</taxon>
        <taxon>Sphingobacteriaceae</taxon>
        <taxon>Pedobacter</taxon>
    </lineage>
</organism>